<sequence length="524" mass="59062">MNDLNHIRHNLHYIINITSQIEPYLKSLKTSTCEDVNMSEENSKFSSLQSHIVSCRDKTINQEDKKCIELKSKTISNDIEKNSNNTINIQSKDLIDQISDERIAQLEFEKKCISENLSINSVSDSEPVFSQVKFSEMADICRLILEQRHIEEHEKLFIQPDEEFIELHSIPCANCEISIDSKKGIISSFLQKVRQRNDNSDNIKDIYKPNESKKYEKEECTNGTTFKRLSSKLSDMTNEQQNIHKPYEPPVLGKPSRVTPVGLDEGDTCSNQNADKISTDSCLESDSVEVLSVIRFNKMKFQGATSTSTNVLGGSSSSNSEKQSSSSVETNSLFNPSSSCFSCDKHKTNNKKYYRPLNEILIGGSDEIYSQIDGLGSSISAFQQSFMNDNPKKYVQDLDPQCQFDIDNYSSDETEAIPPPGIYSGSSGCSIGQIKAIIHRDAVCSKRSSFDTFFPSYVKQAAKISNTAKQCESNEIFKENNSMVEGNMKRSDSFEGHEETVRTLVEAVQESRKIESYKKSVNKE</sequence>
<protein>
    <submittedName>
        <fullName evidence="2">Uncharacterized protein</fullName>
    </submittedName>
</protein>
<reference evidence="2" key="1">
    <citation type="submission" date="2014-05" db="EMBL/GenBank/DDBJ databases">
        <authorList>
            <person name="Chronopoulou M."/>
        </authorList>
    </citation>
    <scope>NUCLEOTIDE SEQUENCE</scope>
    <source>
        <tissue evidence="2">Whole organism</tissue>
    </source>
</reference>
<name>A0A0K2T2M6_LEPSM</name>
<feature type="compositionally biased region" description="Low complexity" evidence="1">
    <location>
        <begin position="306"/>
        <end position="332"/>
    </location>
</feature>
<organism evidence="2">
    <name type="scientific">Lepeophtheirus salmonis</name>
    <name type="common">Salmon louse</name>
    <name type="synonym">Caligus salmonis</name>
    <dbReference type="NCBI Taxonomy" id="72036"/>
    <lineage>
        <taxon>Eukaryota</taxon>
        <taxon>Metazoa</taxon>
        <taxon>Ecdysozoa</taxon>
        <taxon>Arthropoda</taxon>
        <taxon>Crustacea</taxon>
        <taxon>Multicrustacea</taxon>
        <taxon>Hexanauplia</taxon>
        <taxon>Copepoda</taxon>
        <taxon>Siphonostomatoida</taxon>
        <taxon>Caligidae</taxon>
        <taxon>Lepeophtheirus</taxon>
    </lineage>
</organism>
<evidence type="ECO:0000313" key="2">
    <source>
        <dbReference type="EMBL" id="CDW19691.1"/>
    </source>
</evidence>
<dbReference type="EMBL" id="HACA01002330">
    <property type="protein sequence ID" value="CDW19691.1"/>
    <property type="molecule type" value="Transcribed_RNA"/>
</dbReference>
<feature type="region of interest" description="Disordered" evidence="1">
    <location>
        <begin position="306"/>
        <end position="333"/>
    </location>
</feature>
<dbReference type="AlphaFoldDB" id="A0A0K2T2M6"/>
<accession>A0A0K2T2M6</accession>
<dbReference type="OrthoDB" id="9049620at2759"/>
<evidence type="ECO:0000256" key="1">
    <source>
        <dbReference type="SAM" id="MobiDB-lite"/>
    </source>
</evidence>
<proteinExistence type="predicted"/>